<keyword evidence="1" id="KW-1133">Transmembrane helix</keyword>
<dbReference type="Proteomes" id="UP000811619">
    <property type="component" value="Unassembled WGS sequence"/>
</dbReference>
<gene>
    <name evidence="2" type="ORF">E4U42_000229</name>
</gene>
<accession>A0A8K0NEA9</accession>
<comment type="caution">
    <text evidence="2">The sequence shown here is derived from an EMBL/GenBank/DDBJ whole genome shotgun (WGS) entry which is preliminary data.</text>
</comment>
<feature type="transmembrane region" description="Helical" evidence="1">
    <location>
        <begin position="58"/>
        <end position="83"/>
    </location>
</feature>
<evidence type="ECO:0000256" key="1">
    <source>
        <dbReference type="SAM" id="Phobius"/>
    </source>
</evidence>
<dbReference type="AlphaFoldDB" id="A0A8K0NEA9"/>
<proteinExistence type="predicted"/>
<dbReference type="OrthoDB" id="5141589at2759"/>
<keyword evidence="1" id="KW-0472">Membrane</keyword>
<protein>
    <submittedName>
        <fullName evidence="2">Uncharacterized protein</fullName>
    </submittedName>
</protein>
<name>A0A8K0NEA9_9HYPO</name>
<evidence type="ECO:0000313" key="2">
    <source>
        <dbReference type="EMBL" id="KAG5914940.1"/>
    </source>
</evidence>
<evidence type="ECO:0000313" key="3">
    <source>
        <dbReference type="Proteomes" id="UP000811619"/>
    </source>
</evidence>
<dbReference type="EMBL" id="SRPY01001047">
    <property type="protein sequence ID" value="KAG5914940.1"/>
    <property type="molecule type" value="Genomic_DNA"/>
</dbReference>
<sequence>MSMTNLPKKFLTFLVASYGVTNFILIVMSLVTYHKTRKFVSMVDCTLPKYCYINMATWAVYPLIAIAAGICFLTALIMSFNMVVRARNAAVDPLYVFRGIIITLLVLTPAVAAGWVKPPVALMTQREIE</sequence>
<keyword evidence="1" id="KW-0812">Transmembrane</keyword>
<feature type="transmembrane region" description="Helical" evidence="1">
    <location>
        <begin position="95"/>
        <end position="116"/>
    </location>
</feature>
<keyword evidence="3" id="KW-1185">Reference proteome</keyword>
<organism evidence="2 3">
    <name type="scientific">Claviceps africana</name>
    <dbReference type="NCBI Taxonomy" id="83212"/>
    <lineage>
        <taxon>Eukaryota</taxon>
        <taxon>Fungi</taxon>
        <taxon>Dikarya</taxon>
        <taxon>Ascomycota</taxon>
        <taxon>Pezizomycotina</taxon>
        <taxon>Sordariomycetes</taxon>
        <taxon>Hypocreomycetidae</taxon>
        <taxon>Hypocreales</taxon>
        <taxon>Clavicipitaceae</taxon>
        <taxon>Claviceps</taxon>
    </lineage>
</organism>
<reference evidence="2" key="1">
    <citation type="journal article" date="2020" name="bioRxiv">
        <title>Whole genome comparisons of ergot fungi reveals the divergence and evolution of species within the genus Claviceps are the result of varying mechanisms driving genome evolution and host range expansion.</title>
        <authorList>
            <person name="Wyka S.A."/>
            <person name="Mondo S.J."/>
            <person name="Liu M."/>
            <person name="Dettman J."/>
            <person name="Nalam V."/>
            <person name="Broders K.D."/>
        </authorList>
    </citation>
    <scope>NUCLEOTIDE SEQUENCE</scope>
    <source>
        <strain evidence="2">CCC 489</strain>
    </source>
</reference>
<feature type="transmembrane region" description="Helical" evidence="1">
    <location>
        <begin position="12"/>
        <end position="33"/>
    </location>
</feature>